<dbReference type="InterPro" id="IPR011257">
    <property type="entry name" value="DNA_glycosylase"/>
</dbReference>
<organism evidence="1">
    <name type="scientific">Thermogladius calderae</name>
    <dbReference type="NCBI Taxonomy" id="1200300"/>
    <lineage>
        <taxon>Archaea</taxon>
        <taxon>Thermoproteota</taxon>
        <taxon>Thermoprotei</taxon>
        <taxon>Desulfurococcales</taxon>
        <taxon>Desulfurococcaceae</taxon>
        <taxon>Thermogladius</taxon>
    </lineage>
</organism>
<dbReference type="GO" id="GO:0003824">
    <property type="term" value="F:catalytic activity"/>
    <property type="evidence" value="ECO:0007669"/>
    <property type="project" value="InterPro"/>
</dbReference>
<dbReference type="InterPro" id="IPR023170">
    <property type="entry name" value="HhH_base_excis_C"/>
</dbReference>
<protein>
    <submittedName>
        <fullName evidence="1">Iron-sulfur cluster loop</fullName>
    </submittedName>
</protein>
<sequence length="316" mass="36134">MDLIGVDKKIVEKAGRLLKKHSLKLPKIDVFDHRFYPPADIDREEVARYLIVMVAMDHRLSRPGKPYEACLDEECYRGADLLYRLGKLKFDEDPSFFAPERLSNIRVEEVLNWLSVGKASPPDPEVRTFLLRDIGLKLGKLWGGSALNLIESAGGRVRGGLGDPGLADYMRVFRAYEDPVEKKTMLLAKFLKVRGIFNPIQPIDVAVDNHLTRQALRLGFISVSGELWSKIKSGVEIGPEEDILLRLSVKLSFRHLSHSTGLPAEVLDDFFWLHGRSVCLRDEPDCERCVFRTVCVAYRNKSFMVNEPVYYNTWYY</sequence>
<dbReference type="GO" id="GO:0006281">
    <property type="term" value="P:DNA repair"/>
    <property type="evidence" value="ECO:0007669"/>
    <property type="project" value="InterPro"/>
</dbReference>
<name>A0A7J3Y0L1_9CREN</name>
<reference evidence="1" key="1">
    <citation type="journal article" date="2020" name="mSystems">
        <title>Genome- and Community-Level Interaction Insights into Carbon Utilization and Element Cycling Functions of Hydrothermarchaeota in Hydrothermal Sediment.</title>
        <authorList>
            <person name="Zhou Z."/>
            <person name="Liu Y."/>
            <person name="Xu W."/>
            <person name="Pan J."/>
            <person name="Luo Z.H."/>
            <person name="Li M."/>
        </authorList>
    </citation>
    <scope>NUCLEOTIDE SEQUENCE [LARGE SCALE GENOMIC DNA]</scope>
    <source>
        <strain evidence="1">SpSt-110</strain>
    </source>
</reference>
<dbReference type="AlphaFoldDB" id="A0A7J3Y0L1"/>
<dbReference type="SUPFAM" id="SSF48150">
    <property type="entry name" value="DNA-glycosylase"/>
    <property type="match status" value="1"/>
</dbReference>
<evidence type="ECO:0000313" key="1">
    <source>
        <dbReference type="EMBL" id="HHP68466.1"/>
    </source>
</evidence>
<dbReference type="EMBL" id="DRYK01000089">
    <property type="protein sequence ID" value="HHP68466.1"/>
    <property type="molecule type" value="Genomic_DNA"/>
</dbReference>
<proteinExistence type="predicted"/>
<accession>A0A7J3Y0L1</accession>
<dbReference type="Gene3D" id="1.10.1670.10">
    <property type="entry name" value="Helix-hairpin-Helix base-excision DNA repair enzymes (C-terminal)"/>
    <property type="match status" value="1"/>
</dbReference>
<comment type="caution">
    <text evidence="1">The sequence shown here is derived from an EMBL/GenBank/DDBJ whole genome shotgun (WGS) entry which is preliminary data.</text>
</comment>
<gene>
    <name evidence="1" type="ORF">ENM60_06790</name>
</gene>